<sequence>MHTLTAPSRIRMAVGAVTLVLATGCAGEAPSNSELDRVPSTLAARPTPRAQPKITLEIDTPARFLNGYAESSGDEVWQKSMDLLRDWTFNPELVQPHTIKKGELDGLLPLLTGEAEQRWRKAIRRALPLWMSPSPKMKKMARAQLEILQLVIWNIRPPTTRGWGNPMFTPVRITHGRIQGGGDLGVMFQVHTALRWRGHGLEYEVPYDSFIQMNWRRVDGEWKIAAINRAWTLKEERLVGPPEAVKSSRAAAKASRSAEPAPSERPSTRPSVIDSAP</sequence>
<dbReference type="OrthoDB" id="3781315at2"/>
<dbReference type="AlphaFoldDB" id="A0A3A5H667"/>
<dbReference type="EMBL" id="QYRP01000002">
    <property type="protein sequence ID" value="RJS45358.1"/>
    <property type="molecule type" value="Genomic_DNA"/>
</dbReference>
<feature type="compositionally biased region" description="Low complexity" evidence="1">
    <location>
        <begin position="247"/>
        <end position="265"/>
    </location>
</feature>
<organism evidence="2 3">
    <name type="scientific">Nocardioides cavernaquae</name>
    <dbReference type="NCBI Taxonomy" id="2321396"/>
    <lineage>
        <taxon>Bacteria</taxon>
        <taxon>Bacillati</taxon>
        <taxon>Actinomycetota</taxon>
        <taxon>Actinomycetes</taxon>
        <taxon>Propionibacteriales</taxon>
        <taxon>Nocardioidaceae</taxon>
        <taxon>Nocardioides</taxon>
    </lineage>
</organism>
<proteinExistence type="predicted"/>
<evidence type="ECO:0000256" key="1">
    <source>
        <dbReference type="SAM" id="MobiDB-lite"/>
    </source>
</evidence>
<keyword evidence="3" id="KW-1185">Reference proteome</keyword>
<protein>
    <submittedName>
        <fullName evidence="2">Uncharacterized protein</fullName>
    </submittedName>
</protein>
<dbReference type="Proteomes" id="UP000276542">
    <property type="component" value="Unassembled WGS sequence"/>
</dbReference>
<feature type="region of interest" description="Disordered" evidence="1">
    <location>
        <begin position="241"/>
        <end position="277"/>
    </location>
</feature>
<evidence type="ECO:0000313" key="3">
    <source>
        <dbReference type="Proteomes" id="UP000276542"/>
    </source>
</evidence>
<evidence type="ECO:0000313" key="2">
    <source>
        <dbReference type="EMBL" id="RJS45358.1"/>
    </source>
</evidence>
<dbReference type="RefSeq" id="WP_120059259.1">
    <property type="nucleotide sequence ID" value="NZ_QYRP01000002.1"/>
</dbReference>
<gene>
    <name evidence="2" type="ORF">D4739_03415</name>
</gene>
<name>A0A3A5H667_9ACTN</name>
<accession>A0A3A5H667</accession>
<reference evidence="3" key="1">
    <citation type="submission" date="2018-09" db="EMBL/GenBank/DDBJ databases">
        <authorList>
            <person name="Zhu H."/>
        </authorList>
    </citation>
    <scope>NUCLEOTIDE SEQUENCE [LARGE SCALE GENOMIC DNA]</scope>
    <source>
        <strain evidence="3">K1W22B-1</strain>
    </source>
</reference>
<comment type="caution">
    <text evidence="2">The sequence shown here is derived from an EMBL/GenBank/DDBJ whole genome shotgun (WGS) entry which is preliminary data.</text>
</comment>